<organism evidence="1 2">
    <name type="scientific">Streptomyces phage Gilson</name>
    <dbReference type="NCBI Taxonomy" id="2488789"/>
    <lineage>
        <taxon>Viruses</taxon>
        <taxon>Duplodnaviria</taxon>
        <taxon>Heunggongvirae</taxon>
        <taxon>Uroviricota</taxon>
        <taxon>Caudoviricetes</taxon>
        <taxon>Stanwilliamsviridae</taxon>
        <taxon>Loccivirinae</taxon>
        <taxon>Gilsonvirus</taxon>
        <taxon>Gilsonvirus gilson</taxon>
    </lineage>
</organism>
<dbReference type="Proteomes" id="UP000284334">
    <property type="component" value="Segment"/>
</dbReference>
<protein>
    <submittedName>
        <fullName evidence="1">Tail assembly chaperone</fullName>
    </submittedName>
</protein>
<dbReference type="EMBL" id="MK061412">
    <property type="protein sequence ID" value="AZU97117.1"/>
    <property type="molecule type" value="Genomic_DNA"/>
</dbReference>
<dbReference type="KEGG" id="vg:55612730"/>
<evidence type="ECO:0000313" key="1">
    <source>
        <dbReference type="EMBL" id="AZU97117.1"/>
    </source>
</evidence>
<dbReference type="RefSeq" id="YP_009842502.1">
    <property type="nucleotide sequence ID" value="NC_048742.1"/>
</dbReference>
<name>A0A3Q9R4P7_9CAUD</name>
<accession>A0A3Q9R4P7</accession>
<evidence type="ECO:0000313" key="2">
    <source>
        <dbReference type="Proteomes" id="UP000284334"/>
    </source>
</evidence>
<sequence>MKRRAEAKLHGVSEEELEFADIGIAVIEE</sequence>
<dbReference type="GeneID" id="55612730"/>
<reference evidence="1 2" key="1">
    <citation type="submission" date="2018-10" db="EMBL/GenBank/DDBJ databases">
        <authorList>
            <person name="Soria N.A."/>
            <person name="Batley M.G."/>
            <person name="Hanafy A."/>
            <person name="Singh N."/>
            <person name="Shaffer C.D."/>
            <person name="Weston-Hafer K.A."/>
            <person name="Russell D.A."/>
            <person name="Pope W.H."/>
            <person name="Jacobs-Sera D."/>
            <person name="Hendrix R.W."/>
            <person name="Hatfull G.F."/>
        </authorList>
    </citation>
    <scope>NUCLEOTIDE SEQUENCE [LARGE SCALE GENOMIC DNA]</scope>
</reference>
<gene>
    <name evidence="1" type="primary">39</name>
    <name evidence="1" type="ORF">SEA_GILSON_39</name>
</gene>
<keyword evidence="2" id="KW-1185">Reference proteome</keyword>
<proteinExistence type="predicted"/>